<comment type="cofactor">
    <cofactor evidence="1">
        <name>Zn(2+)</name>
        <dbReference type="ChEBI" id="CHEBI:29105"/>
    </cofactor>
</comment>
<organism evidence="7">
    <name type="scientific">Pseudomonas putida</name>
    <name type="common">Arthrobacter siderocapsulatus</name>
    <dbReference type="NCBI Taxonomy" id="303"/>
    <lineage>
        <taxon>Bacteria</taxon>
        <taxon>Pseudomonadati</taxon>
        <taxon>Pseudomonadota</taxon>
        <taxon>Gammaproteobacteria</taxon>
        <taxon>Pseudomonadales</taxon>
        <taxon>Pseudomonadaceae</taxon>
        <taxon>Pseudomonas</taxon>
    </lineage>
</organism>
<name>A0A6B7PWN3_PSEPU</name>
<dbReference type="GO" id="GO:0004038">
    <property type="term" value="F:allantoinase activity"/>
    <property type="evidence" value="ECO:0007669"/>
    <property type="project" value="TreeGrafter"/>
</dbReference>
<dbReference type="InterPro" id="IPR006680">
    <property type="entry name" value="Amidohydro-rel"/>
</dbReference>
<accession>A0A6B7PWN3</accession>
<protein>
    <submittedName>
        <fullName evidence="7">Dihydroorotase</fullName>
        <ecNumber evidence="7">3.5.2.3</ecNumber>
    </submittedName>
</protein>
<dbReference type="PROSITE" id="PS00483">
    <property type="entry name" value="DIHYDROOROTASE_2"/>
    <property type="match status" value="1"/>
</dbReference>
<dbReference type="PANTHER" id="PTHR43668">
    <property type="entry name" value="ALLANTOINASE"/>
    <property type="match status" value="1"/>
</dbReference>
<dbReference type="SUPFAM" id="SSF51556">
    <property type="entry name" value="Metallo-dependent hydrolases"/>
    <property type="match status" value="1"/>
</dbReference>
<reference evidence="7" key="1">
    <citation type="submission" date="2019-08" db="EMBL/GenBank/DDBJ databases">
        <authorList>
            <person name="Zhou D."/>
            <person name="Chen F."/>
        </authorList>
    </citation>
    <scope>NUCLEOTIDE SEQUENCE</scope>
    <source>
        <strain evidence="7">150716811</strain>
        <plasmid evidence="7">p716811-VIM</plasmid>
    </source>
</reference>
<dbReference type="InterPro" id="IPR011059">
    <property type="entry name" value="Metal-dep_hydrolase_composite"/>
</dbReference>
<dbReference type="EMBL" id="MN310372">
    <property type="protein sequence ID" value="QFX76829.1"/>
    <property type="molecule type" value="Genomic_DNA"/>
</dbReference>
<dbReference type="Gene3D" id="3.20.20.140">
    <property type="entry name" value="Metal-dependent hydrolases"/>
    <property type="match status" value="1"/>
</dbReference>
<proteinExistence type="inferred from homology"/>
<dbReference type="InterPro" id="IPR050138">
    <property type="entry name" value="DHOase/Allantoinase_Hydrolase"/>
</dbReference>
<dbReference type="AlphaFoldDB" id="A0A6B7PWN3"/>
<evidence type="ECO:0000256" key="1">
    <source>
        <dbReference type="ARBA" id="ARBA00001947"/>
    </source>
</evidence>
<keyword evidence="7" id="KW-0614">Plasmid</keyword>
<dbReference type="SUPFAM" id="SSF51338">
    <property type="entry name" value="Composite domain of metallo-dependent hydrolases"/>
    <property type="match status" value="1"/>
</dbReference>
<dbReference type="CDD" id="cd01318">
    <property type="entry name" value="DHOase_IIb"/>
    <property type="match status" value="1"/>
</dbReference>
<dbReference type="GO" id="GO:0004151">
    <property type="term" value="F:dihydroorotase activity"/>
    <property type="evidence" value="ECO:0007669"/>
    <property type="project" value="UniProtKB-EC"/>
</dbReference>
<feature type="domain" description="Amidohydrolase-related" evidence="6">
    <location>
        <begin position="56"/>
        <end position="429"/>
    </location>
</feature>
<dbReference type="PANTHER" id="PTHR43668:SF4">
    <property type="entry name" value="ALLANTOINASE"/>
    <property type="match status" value="1"/>
</dbReference>
<evidence type="ECO:0000256" key="5">
    <source>
        <dbReference type="ARBA" id="ARBA00022801"/>
    </source>
</evidence>
<keyword evidence="5 7" id="KW-0378">Hydrolase</keyword>
<dbReference type="RefSeq" id="WP_181718108.1">
    <property type="nucleotide sequence ID" value="NZ_JALKHN010000002.1"/>
</dbReference>
<dbReference type="GO" id="GO:0005737">
    <property type="term" value="C:cytoplasm"/>
    <property type="evidence" value="ECO:0007669"/>
    <property type="project" value="TreeGrafter"/>
</dbReference>
<evidence type="ECO:0000259" key="6">
    <source>
        <dbReference type="Pfam" id="PF01979"/>
    </source>
</evidence>
<dbReference type="Pfam" id="PF01979">
    <property type="entry name" value="Amidohydro_1"/>
    <property type="match status" value="1"/>
</dbReference>
<evidence type="ECO:0000256" key="3">
    <source>
        <dbReference type="ARBA" id="ARBA00010286"/>
    </source>
</evidence>
<evidence type="ECO:0000313" key="7">
    <source>
        <dbReference type="EMBL" id="QFX76829.1"/>
    </source>
</evidence>
<sequence length="453" mass="49984">MTMRNDSWLIRNATLVNEGRRWVGDLRVRNGRIDAIGEALEQLPGEELIDATGLWLLPGMIDDQVHFREPGLTHKADIASESRACAAGGITSFMEMPNTKPAALDRATLEAKYDIAAGSSVVNYAFYMGASNDNLGAIREIDPASTPGLKVFMGASTGNMLVDNPEVLNEIFRVSPVPIITHCEDTPMINAELEKAKARFGDDIPAREHPLIRSREACIKSTRLAIELARKHGTRLHVLHISTAEELELFEPGPIAGKRITAETCVHFLHFTEHDYDRLGFLIKCNPAIKSARDRDAIVKALAEGRLDVLATDHAPHLLEEKQGNYSQAPSGIPLVQYALQTALERVFKGELTLERLVEVVSHAPAELFRVSRRGYLREGYAADLVLVDPQRPHYVTNDEVLSKCGWTPFDDTAFSSSIVATFVNGERVWDGSAVDGSVRGQRLSFTPRADRA</sequence>
<evidence type="ECO:0000256" key="2">
    <source>
        <dbReference type="ARBA" id="ARBA00002368"/>
    </source>
</evidence>
<comment type="similarity">
    <text evidence="3">Belongs to the metallo-dependent hydrolases superfamily. DHOase family. Class I DHOase subfamily.</text>
</comment>
<evidence type="ECO:0000256" key="4">
    <source>
        <dbReference type="ARBA" id="ARBA00022723"/>
    </source>
</evidence>
<dbReference type="NCBIfam" id="TIGR00857">
    <property type="entry name" value="pyrC_multi"/>
    <property type="match status" value="1"/>
</dbReference>
<keyword evidence="4" id="KW-0479">Metal-binding</keyword>
<dbReference type="Gene3D" id="2.30.40.10">
    <property type="entry name" value="Urease, subunit C, domain 1"/>
    <property type="match status" value="1"/>
</dbReference>
<dbReference type="InterPro" id="IPR002195">
    <property type="entry name" value="Dihydroorotase_CS"/>
</dbReference>
<dbReference type="GO" id="GO:0046872">
    <property type="term" value="F:metal ion binding"/>
    <property type="evidence" value="ECO:0007669"/>
    <property type="project" value="UniProtKB-KW"/>
</dbReference>
<dbReference type="EC" id="3.5.2.3" evidence="7"/>
<geneLocation type="plasmid" evidence="7">
    <name>p716811-VIM</name>
</geneLocation>
<comment type="function">
    <text evidence="2">Catalyzes the reversible cyclization of carbamoyl aspartate to dihydroorotate.</text>
</comment>
<dbReference type="InterPro" id="IPR032466">
    <property type="entry name" value="Metal_Hydrolase"/>
</dbReference>
<dbReference type="NCBIfam" id="NF006688">
    <property type="entry name" value="PRK09236.1"/>
    <property type="match status" value="1"/>
</dbReference>
<dbReference type="GO" id="GO:0006145">
    <property type="term" value="P:purine nucleobase catabolic process"/>
    <property type="evidence" value="ECO:0007669"/>
    <property type="project" value="TreeGrafter"/>
</dbReference>